<dbReference type="Proteomes" id="UP000245080">
    <property type="component" value="Unassembled WGS sequence"/>
</dbReference>
<dbReference type="RefSeq" id="WP_109249594.1">
    <property type="nucleotide sequence ID" value="NZ_QCXQ01000001.1"/>
</dbReference>
<name>A0A2V1N0S4_9LACO</name>
<reference evidence="2 3" key="1">
    <citation type="journal article" date="2018" name="Int. J. Syst. Evol. Microbiol.">
        <title>Lactobacillus bambusae sp. nov., isolated from a traditional fermented Ma-bamboo shoots of Taiwan.</title>
        <authorList>
            <person name="Wang L.-T."/>
        </authorList>
    </citation>
    <scope>NUCLEOTIDE SEQUENCE [LARGE SCALE GENOMIC DNA]</scope>
    <source>
        <strain evidence="2 3">BS-W1</strain>
    </source>
</reference>
<dbReference type="OrthoDB" id="9797023at2"/>
<evidence type="ECO:0000256" key="1">
    <source>
        <dbReference type="SAM" id="MobiDB-lite"/>
    </source>
</evidence>
<keyword evidence="3" id="KW-1185">Reference proteome</keyword>
<dbReference type="InterPro" id="IPR009078">
    <property type="entry name" value="Ferritin-like_SF"/>
</dbReference>
<evidence type="ECO:0000313" key="2">
    <source>
        <dbReference type="EMBL" id="PWG00881.1"/>
    </source>
</evidence>
<evidence type="ECO:0008006" key="4">
    <source>
        <dbReference type="Google" id="ProtNLM"/>
    </source>
</evidence>
<accession>A0A2V1N0S4</accession>
<dbReference type="AlphaFoldDB" id="A0A2V1N0S4"/>
<dbReference type="Gene3D" id="1.20.1260.10">
    <property type="match status" value="1"/>
</dbReference>
<dbReference type="EMBL" id="QCXQ01000001">
    <property type="protein sequence ID" value="PWG00881.1"/>
    <property type="molecule type" value="Genomic_DNA"/>
</dbReference>
<feature type="region of interest" description="Disordered" evidence="1">
    <location>
        <begin position="1"/>
        <end position="23"/>
    </location>
</feature>
<organism evidence="2 3">
    <name type="scientific">Levilactobacillus bambusae</name>
    <dbReference type="NCBI Taxonomy" id="2024736"/>
    <lineage>
        <taxon>Bacteria</taxon>
        <taxon>Bacillati</taxon>
        <taxon>Bacillota</taxon>
        <taxon>Bacilli</taxon>
        <taxon>Lactobacillales</taxon>
        <taxon>Lactobacillaceae</taxon>
        <taxon>Levilactobacillus</taxon>
    </lineage>
</organism>
<evidence type="ECO:0000313" key="3">
    <source>
        <dbReference type="Proteomes" id="UP000245080"/>
    </source>
</evidence>
<gene>
    <name evidence="2" type="ORF">DCM90_01530</name>
</gene>
<sequence>MTLTASDQWQAEQSQVDHDHHVPTAGAMTGHVLANLTIHSQKLRQLVGSVKGLESRTLSMLFLEQEQAEHDWVNRISRVMSDMGEAIPTTTAEFQCYTMLEEDGALKFESTANQLSVVVNDLVTQTLFVTRAIKLAEREGQSCLELTLKELDGWLRHQIRVYQQIRGQSVKEAMDEDDED</sequence>
<dbReference type="InterPro" id="IPR012347">
    <property type="entry name" value="Ferritin-like"/>
</dbReference>
<dbReference type="SUPFAM" id="SSF47240">
    <property type="entry name" value="Ferritin-like"/>
    <property type="match status" value="1"/>
</dbReference>
<feature type="compositionally biased region" description="Polar residues" evidence="1">
    <location>
        <begin position="1"/>
        <end position="14"/>
    </location>
</feature>
<comment type="caution">
    <text evidence="2">The sequence shown here is derived from an EMBL/GenBank/DDBJ whole genome shotgun (WGS) entry which is preliminary data.</text>
</comment>
<protein>
    <recommendedName>
        <fullName evidence="4">DNA-binding protein</fullName>
    </recommendedName>
</protein>
<proteinExistence type="predicted"/>